<gene>
    <name evidence="7" type="ORF">WG929_02835</name>
</gene>
<comment type="subcellular location">
    <subcellularLocation>
        <location evidence="1">Endomembrane system</location>
        <topology evidence="1">Multi-pass membrane protein</topology>
    </subcellularLocation>
</comment>
<feature type="domain" description="DUF1232" evidence="6">
    <location>
        <begin position="32"/>
        <end position="68"/>
    </location>
</feature>
<evidence type="ECO:0000256" key="3">
    <source>
        <dbReference type="ARBA" id="ARBA00022989"/>
    </source>
</evidence>
<evidence type="ECO:0000256" key="5">
    <source>
        <dbReference type="SAM" id="Phobius"/>
    </source>
</evidence>
<evidence type="ECO:0000256" key="4">
    <source>
        <dbReference type="ARBA" id="ARBA00023136"/>
    </source>
</evidence>
<evidence type="ECO:0000313" key="7">
    <source>
        <dbReference type="EMBL" id="MFK4751336.1"/>
    </source>
</evidence>
<dbReference type="Pfam" id="PF06803">
    <property type="entry name" value="DUF1232"/>
    <property type="match status" value="1"/>
</dbReference>
<evidence type="ECO:0000256" key="2">
    <source>
        <dbReference type="ARBA" id="ARBA00022692"/>
    </source>
</evidence>
<reference evidence="7 8" key="1">
    <citation type="submission" date="2024-03" db="EMBL/GenBank/DDBJ databases">
        <title>High-quality draft genome sequence of Oceanobacter sp. wDCs-4.</title>
        <authorList>
            <person name="Dong C."/>
        </authorList>
    </citation>
    <scope>NUCLEOTIDE SEQUENCE [LARGE SCALE GENOMIC DNA]</scope>
    <source>
        <strain evidence="8">wDCs-4</strain>
    </source>
</reference>
<dbReference type="Proteomes" id="UP001620597">
    <property type="component" value="Unassembled WGS sequence"/>
</dbReference>
<keyword evidence="8" id="KW-1185">Reference proteome</keyword>
<accession>A0ABW8NEF5</accession>
<protein>
    <submittedName>
        <fullName evidence="7">YkvA family protein</fullName>
    </submittedName>
</protein>
<comment type="caution">
    <text evidence="7">The sequence shown here is derived from an EMBL/GenBank/DDBJ whole genome shotgun (WGS) entry which is preliminary data.</text>
</comment>
<keyword evidence="3 5" id="KW-1133">Transmembrane helix</keyword>
<name>A0ABW8NEF5_9GAMM</name>
<feature type="transmembrane region" description="Helical" evidence="5">
    <location>
        <begin position="100"/>
        <end position="123"/>
    </location>
</feature>
<keyword evidence="4 5" id="KW-0472">Membrane</keyword>
<evidence type="ECO:0000313" key="8">
    <source>
        <dbReference type="Proteomes" id="UP001620597"/>
    </source>
</evidence>
<evidence type="ECO:0000256" key="1">
    <source>
        <dbReference type="ARBA" id="ARBA00004127"/>
    </source>
</evidence>
<proteinExistence type="predicted"/>
<dbReference type="RefSeq" id="WP_416204804.1">
    <property type="nucleotide sequence ID" value="NZ_JBBKTX010000002.1"/>
</dbReference>
<evidence type="ECO:0000259" key="6">
    <source>
        <dbReference type="Pfam" id="PF06803"/>
    </source>
</evidence>
<organism evidence="7 8">
    <name type="scientific">Oceanobacter antarcticus</name>
    <dbReference type="NCBI Taxonomy" id="3133425"/>
    <lineage>
        <taxon>Bacteria</taxon>
        <taxon>Pseudomonadati</taxon>
        <taxon>Pseudomonadota</taxon>
        <taxon>Gammaproteobacteria</taxon>
        <taxon>Oceanospirillales</taxon>
        <taxon>Oceanospirillaceae</taxon>
        <taxon>Oceanobacter</taxon>
    </lineage>
</organism>
<dbReference type="InterPro" id="IPR010652">
    <property type="entry name" value="DUF1232"/>
</dbReference>
<feature type="transmembrane region" description="Helical" evidence="5">
    <location>
        <begin position="30"/>
        <end position="47"/>
    </location>
</feature>
<keyword evidence="2 5" id="KW-0812">Transmembrane</keyword>
<sequence>MNKRLKCFARDIKQQVKALYLASRDPRTPIAAKCLVVIVVAYALSPIDLIPDFIPVLGYVDDLILLPFGIYLAVKLIPEPLWHEFQTQVEKSSINLPKSWPAVLAIGLFWCMSLAAIVMHYGALSRG</sequence>
<dbReference type="EMBL" id="JBBKTX010000002">
    <property type="protein sequence ID" value="MFK4751336.1"/>
    <property type="molecule type" value="Genomic_DNA"/>
</dbReference>